<sequence>MSHLAEVYLVSNSDILGTSSIPLGQLQFPSLDYDFTIHLFYTESQNGAEVGDHLLNFIEGSLSLLIVSGCIYASGQEMNLECST</sequence>
<dbReference type="Proteomes" id="UP000887564">
    <property type="component" value="Unplaced"/>
</dbReference>
<reference evidence="2" key="1">
    <citation type="submission" date="2022-11" db="UniProtKB">
        <authorList>
            <consortium name="WormBaseParasite"/>
        </authorList>
    </citation>
    <scope>IDENTIFICATION</scope>
</reference>
<dbReference type="WBParaSite" id="PEQ_0000442101-mRNA-1">
    <property type="protein sequence ID" value="PEQ_0000442101-mRNA-1"/>
    <property type="gene ID" value="PEQ_0000442101"/>
</dbReference>
<protein>
    <submittedName>
        <fullName evidence="2">Uncharacterized protein</fullName>
    </submittedName>
</protein>
<evidence type="ECO:0000313" key="2">
    <source>
        <dbReference type="WBParaSite" id="PEQ_0000442101-mRNA-1"/>
    </source>
</evidence>
<keyword evidence="1" id="KW-1185">Reference proteome</keyword>
<proteinExistence type="predicted"/>
<name>A0A914RCK9_PAREQ</name>
<organism evidence="1 2">
    <name type="scientific">Parascaris equorum</name>
    <name type="common">Equine roundworm</name>
    <dbReference type="NCBI Taxonomy" id="6256"/>
    <lineage>
        <taxon>Eukaryota</taxon>
        <taxon>Metazoa</taxon>
        <taxon>Ecdysozoa</taxon>
        <taxon>Nematoda</taxon>
        <taxon>Chromadorea</taxon>
        <taxon>Rhabditida</taxon>
        <taxon>Spirurina</taxon>
        <taxon>Ascaridomorpha</taxon>
        <taxon>Ascaridoidea</taxon>
        <taxon>Ascarididae</taxon>
        <taxon>Parascaris</taxon>
    </lineage>
</organism>
<dbReference type="AlphaFoldDB" id="A0A914RCK9"/>
<accession>A0A914RCK9</accession>
<evidence type="ECO:0000313" key="1">
    <source>
        <dbReference type="Proteomes" id="UP000887564"/>
    </source>
</evidence>